<reference evidence="1" key="1">
    <citation type="submission" date="2014-02" db="EMBL/GenBank/DDBJ databases">
        <title>The Genome Sequence of Trichophyton rubrum (morphotype fischeri) CBS 288.86.</title>
        <authorList>
            <consortium name="The Broad Institute Genomics Platform"/>
            <person name="Cuomo C.A."/>
            <person name="White T.C."/>
            <person name="Graser Y."/>
            <person name="Martinez-Rossi N."/>
            <person name="Heitman J."/>
            <person name="Young S.K."/>
            <person name="Zeng Q."/>
            <person name="Gargeya S."/>
            <person name="Abouelleil A."/>
            <person name="Alvarado L."/>
            <person name="Chapman S.B."/>
            <person name="Gainer-Dewar J."/>
            <person name="Goldberg J."/>
            <person name="Griggs A."/>
            <person name="Gujja S."/>
            <person name="Hansen M."/>
            <person name="Howarth C."/>
            <person name="Imamovic A."/>
            <person name="Larimer J."/>
            <person name="Martinez D."/>
            <person name="Murphy C."/>
            <person name="Pearson M.D."/>
            <person name="Persinoti G."/>
            <person name="Poon T."/>
            <person name="Priest M."/>
            <person name="Roberts A.D."/>
            <person name="Saif S."/>
            <person name="Shea T.D."/>
            <person name="Sykes S.N."/>
            <person name="Wortman J."/>
            <person name="Nusbaum C."/>
            <person name="Birren B."/>
        </authorList>
    </citation>
    <scope>NUCLEOTIDE SEQUENCE [LARGE SCALE GENOMIC DNA]</scope>
    <source>
        <strain evidence="1">CBS 288.86</strain>
    </source>
</reference>
<dbReference type="AlphaFoldDB" id="A0A022WCZ8"/>
<dbReference type="Proteomes" id="UP000023758">
    <property type="component" value="Unassembled WGS sequence"/>
</dbReference>
<dbReference type="OrthoDB" id="5305306at2759"/>
<protein>
    <submittedName>
        <fullName evidence="1">Uncharacterized protein</fullName>
    </submittedName>
</protein>
<sequence>MSHTTSKTWVSEETREYEAWMRVRDSMSYVVPRSPFVPTTFKEWLALRLFKKVEDKHRMARSLAIKQQKFCKTATKTDKLFRGRRLRDRLGLVLAAETIWGPLSDPGSGRQNAYWPSRDEFKHEGDDRCRSGYSRFPPLPRVLANETVNWKQRKPIAQYEFDKVGKVKTKEDYNATDISIAAAVRYIGKSFIRDLDFGKI</sequence>
<organism evidence="1">
    <name type="scientific">Trichophyton rubrum CBS 288.86</name>
    <dbReference type="NCBI Taxonomy" id="1215330"/>
    <lineage>
        <taxon>Eukaryota</taxon>
        <taxon>Fungi</taxon>
        <taxon>Dikarya</taxon>
        <taxon>Ascomycota</taxon>
        <taxon>Pezizomycotina</taxon>
        <taxon>Eurotiomycetes</taxon>
        <taxon>Eurotiomycetidae</taxon>
        <taxon>Onygenales</taxon>
        <taxon>Arthrodermataceae</taxon>
        <taxon>Trichophyton</taxon>
    </lineage>
</organism>
<dbReference type="EMBL" id="KK207731">
    <property type="protein sequence ID" value="EZF56011.1"/>
    <property type="molecule type" value="Genomic_DNA"/>
</dbReference>
<accession>A0A022WCZ8</accession>
<evidence type="ECO:0000313" key="1">
    <source>
        <dbReference type="EMBL" id="EZF56011.1"/>
    </source>
</evidence>
<name>A0A022WCZ8_TRIRU</name>
<proteinExistence type="predicted"/>
<dbReference type="HOGENOM" id="CLU_083077_0_0_1"/>
<gene>
    <name evidence="1" type="ORF">H103_01531</name>
</gene>